<organism evidence="3 4">
    <name type="scientific">Streptomyces shaanxiensis</name>
    <dbReference type="NCBI Taxonomy" id="653357"/>
    <lineage>
        <taxon>Bacteria</taxon>
        <taxon>Bacillati</taxon>
        <taxon>Actinomycetota</taxon>
        <taxon>Actinomycetes</taxon>
        <taxon>Kitasatosporales</taxon>
        <taxon>Streptomycetaceae</taxon>
        <taxon>Streptomyces</taxon>
    </lineage>
</organism>
<feature type="region of interest" description="Disordered" evidence="1">
    <location>
        <begin position="1"/>
        <end position="22"/>
    </location>
</feature>
<comment type="caution">
    <text evidence="3">The sequence shown here is derived from an EMBL/GenBank/DDBJ whole genome shotgun (WGS) entry which is preliminary data.</text>
</comment>
<gene>
    <name evidence="3" type="ORF">GCM10022233_77020</name>
</gene>
<feature type="transmembrane region" description="Helical" evidence="2">
    <location>
        <begin position="35"/>
        <end position="56"/>
    </location>
</feature>
<accession>A0ABP7W8V1</accession>
<sequence length="147" mass="14851">MSEVPAGAPPAFTEGGNSERNHYITGTRMNRRKSIFAAGLATTVSALALTLGAVAAPAQAAAPGGAAAMAGTVDCDGWVHNNNPDHGIAGCQNNTDRTVTFRAEIVCGLAPDVSGQWVTLAPGQYSESSGVCAIYSSGVGSVGWTIQ</sequence>
<dbReference type="EMBL" id="BAAAZY010000028">
    <property type="protein sequence ID" value="GAA4083798.1"/>
    <property type="molecule type" value="Genomic_DNA"/>
</dbReference>
<keyword evidence="2" id="KW-1133">Transmembrane helix</keyword>
<evidence type="ECO:0000256" key="1">
    <source>
        <dbReference type="SAM" id="MobiDB-lite"/>
    </source>
</evidence>
<keyword evidence="2" id="KW-0472">Membrane</keyword>
<keyword evidence="4" id="KW-1185">Reference proteome</keyword>
<evidence type="ECO:0000313" key="4">
    <source>
        <dbReference type="Proteomes" id="UP001499984"/>
    </source>
</evidence>
<keyword evidence="2" id="KW-0812">Transmembrane</keyword>
<dbReference type="Proteomes" id="UP001499984">
    <property type="component" value="Unassembled WGS sequence"/>
</dbReference>
<evidence type="ECO:0000313" key="3">
    <source>
        <dbReference type="EMBL" id="GAA4083798.1"/>
    </source>
</evidence>
<name>A0ABP7W8V1_9ACTN</name>
<dbReference type="RefSeq" id="WP_345020349.1">
    <property type="nucleotide sequence ID" value="NZ_BAAAZY010000028.1"/>
</dbReference>
<proteinExistence type="predicted"/>
<evidence type="ECO:0008006" key="5">
    <source>
        <dbReference type="Google" id="ProtNLM"/>
    </source>
</evidence>
<protein>
    <recommendedName>
        <fullName evidence="5">Secreted protein</fullName>
    </recommendedName>
</protein>
<evidence type="ECO:0000256" key="2">
    <source>
        <dbReference type="SAM" id="Phobius"/>
    </source>
</evidence>
<reference evidence="4" key="1">
    <citation type="journal article" date="2019" name="Int. J. Syst. Evol. Microbiol.">
        <title>The Global Catalogue of Microorganisms (GCM) 10K type strain sequencing project: providing services to taxonomists for standard genome sequencing and annotation.</title>
        <authorList>
            <consortium name="The Broad Institute Genomics Platform"/>
            <consortium name="The Broad Institute Genome Sequencing Center for Infectious Disease"/>
            <person name="Wu L."/>
            <person name="Ma J."/>
        </authorList>
    </citation>
    <scope>NUCLEOTIDE SEQUENCE [LARGE SCALE GENOMIC DNA]</scope>
    <source>
        <strain evidence="4">JCM 16925</strain>
    </source>
</reference>